<keyword evidence="3 9" id="KW-0812">Transmembrane</keyword>
<keyword evidence="10" id="KW-0175">Coiled coil</keyword>
<accession>A0AA40D2B0</accession>
<evidence type="ECO:0000256" key="7">
    <source>
        <dbReference type="ARBA" id="ARBA00023128"/>
    </source>
</evidence>
<evidence type="ECO:0000259" key="12">
    <source>
        <dbReference type="Pfam" id="PF02096"/>
    </source>
</evidence>
<feature type="coiled-coil region" evidence="10">
    <location>
        <begin position="399"/>
        <end position="458"/>
    </location>
</feature>
<feature type="domain" description="Membrane insertase YidC/Oxa/ALB C-terminal" evidence="12">
    <location>
        <begin position="153"/>
        <end position="351"/>
    </location>
</feature>
<protein>
    <submittedName>
        <fullName evidence="13">OXA1 inner membrane protein mitochondrial encoded by the oxa1 protein</fullName>
    </submittedName>
</protein>
<comment type="similarity">
    <text evidence="2 9">Belongs to the OXA1/ALB3/YidC family.</text>
</comment>
<dbReference type="InterPro" id="IPR001708">
    <property type="entry name" value="YidC/ALB3/OXA1/COX18"/>
</dbReference>
<keyword evidence="4" id="KW-0999">Mitochondrion inner membrane</keyword>
<evidence type="ECO:0000256" key="2">
    <source>
        <dbReference type="ARBA" id="ARBA00009877"/>
    </source>
</evidence>
<keyword evidence="8 11" id="KW-0472">Membrane</keyword>
<evidence type="ECO:0000256" key="5">
    <source>
        <dbReference type="ARBA" id="ARBA00022946"/>
    </source>
</evidence>
<dbReference type="GO" id="GO:0032979">
    <property type="term" value="P:protein insertion into mitochondrial inner membrane from matrix"/>
    <property type="evidence" value="ECO:0007669"/>
    <property type="project" value="TreeGrafter"/>
</dbReference>
<comment type="caution">
    <text evidence="13">The sequence shown here is derived from an EMBL/GenBank/DDBJ whole genome shotgun (WGS) entry which is preliminary data.</text>
</comment>
<dbReference type="AlphaFoldDB" id="A0AA40D2B0"/>
<evidence type="ECO:0000313" key="13">
    <source>
        <dbReference type="EMBL" id="KAK0660096.1"/>
    </source>
</evidence>
<feature type="transmembrane region" description="Helical" evidence="11">
    <location>
        <begin position="311"/>
        <end position="336"/>
    </location>
</feature>
<evidence type="ECO:0000256" key="11">
    <source>
        <dbReference type="SAM" id="Phobius"/>
    </source>
</evidence>
<name>A0AA40D2B0_9PEZI</name>
<comment type="subcellular location">
    <subcellularLocation>
        <location evidence="9">Membrane</location>
        <topology evidence="9">Multi-pass membrane protein</topology>
    </subcellularLocation>
    <subcellularLocation>
        <location evidence="1">Mitochondrion inner membrane</location>
        <topology evidence="1">Multi-pass membrane protein</topology>
    </subcellularLocation>
</comment>
<keyword evidence="14" id="KW-1185">Reference proteome</keyword>
<keyword evidence="7" id="KW-0496">Mitochondrion</keyword>
<proteinExistence type="inferred from homology"/>
<evidence type="ECO:0000256" key="3">
    <source>
        <dbReference type="ARBA" id="ARBA00022692"/>
    </source>
</evidence>
<dbReference type="Pfam" id="PF02096">
    <property type="entry name" value="60KD_IMP"/>
    <property type="match status" value="1"/>
</dbReference>
<keyword evidence="6 11" id="KW-1133">Transmembrane helix</keyword>
<dbReference type="InterPro" id="IPR028055">
    <property type="entry name" value="YidC/Oxa/ALB_C"/>
</dbReference>
<evidence type="ECO:0000256" key="9">
    <source>
        <dbReference type="RuleBase" id="RU003945"/>
    </source>
</evidence>
<dbReference type="GO" id="GO:0032977">
    <property type="term" value="F:membrane insertase activity"/>
    <property type="evidence" value="ECO:0007669"/>
    <property type="project" value="InterPro"/>
</dbReference>
<evidence type="ECO:0000313" key="14">
    <source>
        <dbReference type="Proteomes" id="UP001174997"/>
    </source>
</evidence>
<dbReference type="PANTHER" id="PTHR12428">
    <property type="entry name" value="OXA1"/>
    <property type="match status" value="1"/>
</dbReference>
<dbReference type="CDD" id="cd20069">
    <property type="entry name" value="5TM_Oxa1-like"/>
    <property type="match status" value="1"/>
</dbReference>
<evidence type="ECO:0000256" key="6">
    <source>
        <dbReference type="ARBA" id="ARBA00022989"/>
    </source>
</evidence>
<dbReference type="EMBL" id="JAULSY010000171">
    <property type="protein sequence ID" value="KAK0660096.1"/>
    <property type="molecule type" value="Genomic_DNA"/>
</dbReference>
<dbReference type="Proteomes" id="UP001174997">
    <property type="component" value="Unassembled WGS sequence"/>
</dbReference>
<evidence type="ECO:0000256" key="1">
    <source>
        <dbReference type="ARBA" id="ARBA00004448"/>
    </source>
</evidence>
<gene>
    <name evidence="13" type="ORF">QBC41DRAFT_43526</name>
</gene>
<keyword evidence="5" id="KW-0809">Transit peptide</keyword>
<reference evidence="13" key="1">
    <citation type="submission" date="2023-06" db="EMBL/GenBank/DDBJ databases">
        <title>Genome-scale phylogeny and comparative genomics of the fungal order Sordariales.</title>
        <authorList>
            <consortium name="Lawrence Berkeley National Laboratory"/>
            <person name="Hensen N."/>
            <person name="Bonometti L."/>
            <person name="Westerberg I."/>
            <person name="Brannstrom I.O."/>
            <person name="Guillou S."/>
            <person name="Cros-Aarteil S."/>
            <person name="Calhoun S."/>
            <person name="Haridas S."/>
            <person name="Kuo A."/>
            <person name="Mondo S."/>
            <person name="Pangilinan J."/>
            <person name="Riley R."/>
            <person name="Labutti K."/>
            <person name="Andreopoulos B."/>
            <person name="Lipzen A."/>
            <person name="Chen C."/>
            <person name="Yanf M."/>
            <person name="Daum C."/>
            <person name="Ng V."/>
            <person name="Clum A."/>
            <person name="Steindorff A."/>
            <person name="Ohm R."/>
            <person name="Martin F."/>
            <person name="Silar P."/>
            <person name="Natvig D."/>
            <person name="Lalanne C."/>
            <person name="Gautier V."/>
            <person name="Ament-Velasquez S.L."/>
            <person name="Kruys A."/>
            <person name="Hutchinson M.I."/>
            <person name="Powell A.J."/>
            <person name="Barry K."/>
            <person name="Miller A.N."/>
            <person name="Grigoriev I.V."/>
            <person name="Debuchy R."/>
            <person name="Gladieux P."/>
            <person name="Thoren M.H."/>
            <person name="Johannesson H."/>
        </authorList>
    </citation>
    <scope>NUCLEOTIDE SEQUENCE</scope>
    <source>
        <strain evidence="13">CBS 307.81</strain>
    </source>
</reference>
<feature type="transmembrane region" description="Helical" evidence="11">
    <location>
        <begin position="229"/>
        <end position="252"/>
    </location>
</feature>
<organism evidence="13 14">
    <name type="scientific">Cercophora samala</name>
    <dbReference type="NCBI Taxonomy" id="330535"/>
    <lineage>
        <taxon>Eukaryota</taxon>
        <taxon>Fungi</taxon>
        <taxon>Dikarya</taxon>
        <taxon>Ascomycota</taxon>
        <taxon>Pezizomycotina</taxon>
        <taxon>Sordariomycetes</taxon>
        <taxon>Sordariomycetidae</taxon>
        <taxon>Sordariales</taxon>
        <taxon>Lasiosphaeriaceae</taxon>
        <taxon>Cercophora</taxon>
    </lineage>
</organism>
<evidence type="ECO:0000256" key="8">
    <source>
        <dbReference type="ARBA" id="ARBA00023136"/>
    </source>
</evidence>
<sequence>MLPSRGFLRASPSLGLARTSSSSRISTRQFGTALRSNGALSQTTRALPGKRIGGPATFTALMGQARYASTQPAVTPAPAPAAAAAPPVVDPIASPSVLSDINTTPVSLSGSDLLNMPEQIGFLKNLGLDYGWGPTSLMEFFLEHTYVYSGLPWWASIALVSLGIRAVLVKPMFTAAEMNQKLQDLKRDPKYEALEKDVLSAFQGGVELDKYAMMEKRNKMKAMRRASGYRMLPASLPALVQIPVGFGMFRLIRGMADLPVPSMETGGTLWFTDLTVSDPTFVLPLIGAGLMIAAMRIPLPYMAASQQGTMKIITVIAAPVTLAVSVFLPAGLQLYFALSTLLQYVQQWLTYQNWFRKWIGLWPVVIGGHPTTPFRGAYQAPRTVDVKGRVIEPKKETFFESLKSTKAAAMEKVEAWQNKSTTKATFAKAQEYEAKRALEEKERMLERRNRKRAKKLKE</sequence>
<dbReference type="PANTHER" id="PTHR12428:SF66">
    <property type="entry name" value="MITOCHONDRIAL INNER MEMBRANE PROTEIN OXA1L"/>
    <property type="match status" value="1"/>
</dbReference>
<feature type="transmembrane region" description="Helical" evidence="11">
    <location>
        <begin position="146"/>
        <end position="168"/>
    </location>
</feature>
<evidence type="ECO:0000256" key="4">
    <source>
        <dbReference type="ARBA" id="ARBA00022792"/>
    </source>
</evidence>
<feature type="transmembrane region" description="Helical" evidence="11">
    <location>
        <begin position="281"/>
        <end position="299"/>
    </location>
</feature>
<dbReference type="GO" id="GO:0005743">
    <property type="term" value="C:mitochondrial inner membrane"/>
    <property type="evidence" value="ECO:0007669"/>
    <property type="project" value="UniProtKB-SubCell"/>
</dbReference>
<evidence type="ECO:0000256" key="10">
    <source>
        <dbReference type="SAM" id="Coils"/>
    </source>
</evidence>